<gene>
    <name evidence="2" type="ORF">M5K25_018706</name>
</gene>
<name>A0ABD0UJB0_DENTH</name>
<reference evidence="2 3" key="1">
    <citation type="journal article" date="2024" name="Plant Biotechnol. J.">
        <title>Dendrobium thyrsiflorum genome and its molecular insights into genes involved in important horticultural traits.</title>
        <authorList>
            <person name="Chen B."/>
            <person name="Wang J.Y."/>
            <person name="Zheng P.J."/>
            <person name="Li K.L."/>
            <person name="Liang Y.M."/>
            <person name="Chen X.F."/>
            <person name="Zhang C."/>
            <person name="Zhao X."/>
            <person name="He X."/>
            <person name="Zhang G.Q."/>
            <person name="Liu Z.J."/>
            <person name="Xu Q."/>
        </authorList>
    </citation>
    <scope>NUCLEOTIDE SEQUENCE [LARGE SCALE GENOMIC DNA]</scope>
    <source>
        <strain evidence="2">GZMU011</strain>
    </source>
</reference>
<feature type="compositionally biased region" description="Basic and acidic residues" evidence="1">
    <location>
        <begin position="10"/>
        <end position="21"/>
    </location>
</feature>
<feature type="region of interest" description="Disordered" evidence="1">
    <location>
        <begin position="1"/>
        <end position="21"/>
    </location>
</feature>
<evidence type="ECO:0000313" key="3">
    <source>
        <dbReference type="Proteomes" id="UP001552299"/>
    </source>
</evidence>
<feature type="region of interest" description="Disordered" evidence="1">
    <location>
        <begin position="142"/>
        <end position="195"/>
    </location>
</feature>
<organism evidence="2 3">
    <name type="scientific">Dendrobium thyrsiflorum</name>
    <name type="common">Pinecone-like raceme dendrobium</name>
    <name type="synonym">Orchid</name>
    <dbReference type="NCBI Taxonomy" id="117978"/>
    <lineage>
        <taxon>Eukaryota</taxon>
        <taxon>Viridiplantae</taxon>
        <taxon>Streptophyta</taxon>
        <taxon>Embryophyta</taxon>
        <taxon>Tracheophyta</taxon>
        <taxon>Spermatophyta</taxon>
        <taxon>Magnoliopsida</taxon>
        <taxon>Liliopsida</taxon>
        <taxon>Asparagales</taxon>
        <taxon>Orchidaceae</taxon>
        <taxon>Epidendroideae</taxon>
        <taxon>Malaxideae</taxon>
        <taxon>Dendrobiinae</taxon>
        <taxon>Dendrobium</taxon>
    </lineage>
</organism>
<accession>A0ABD0UJB0</accession>
<comment type="caution">
    <text evidence="2">The sequence shown here is derived from an EMBL/GenBank/DDBJ whole genome shotgun (WGS) entry which is preliminary data.</text>
</comment>
<dbReference type="EMBL" id="JANQDX010000014">
    <property type="protein sequence ID" value="KAL0912714.1"/>
    <property type="molecule type" value="Genomic_DNA"/>
</dbReference>
<feature type="compositionally biased region" description="Basic and acidic residues" evidence="1">
    <location>
        <begin position="169"/>
        <end position="195"/>
    </location>
</feature>
<keyword evidence="3" id="KW-1185">Reference proteome</keyword>
<protein>
    <submittedName>
        <fullName evidence="2">Uncharacterized protein</fullName>
    </submittedName>
</protein>
<dbReference type="Proteomes" id="UP001552299">
    <property type="component" value="Unassembled WGS sequence"/>
</dbReference>
<proteinExistence type="predicted"/>
<evidence type="ECO:0000256" key="1">
    <source>
        <dbReference type="SAM" id="MobiDB-lite"/>
    </source>
</evidence>
<evidence type="ECO:0000313" key="2">
    <source>
        <dbReference type="EMBL" id="KAL0912714.1"/>
    </source>
</evidence>
<sequence length="221" mass="25427">MIQVLRMKKDKSIGRGDRTTKSKFEKKVSELETQILAIHEKVNGKFAIMEETMRKMLEVQIKITPLEARGAVGNQGSGENPNPIRQREDVEILEGEERIPLLEPIPREESELETQILANHEKIDGKFATMEQMMRKMLEVQTKTTPSKARGAIGGQESGETPNPKRRREYQEVEILKGKERMPPLEPIPREESGRGKRLIPSISYQIGIRASIWDRWRLNF</sequence>
<dbReference type="AlphaFoldDB" id="A0ABD0UJB0"/>